<name>A0AAE1YBM6_9LAMI</name>
<evidence type="ECO:0000313" key="2">
    <source>
        <dbReference type="Proteomes" id="UP001293254"/>
    </source>
</evidence>
<accession>A0AAE1YBM6</accession>
<evidence type="ECO:0000313" key="1">
    <source>
        <dbReference type="EMBL" id="KAK4427147.1"/>
    </source>
</evidence>
<organism evidence="1 2">
    <name type="scientific">Sesamum alatum</name>
    <dbReference type="NCBI Taxonomy" id="300844"/>
    <lineage>
        <taxon>Eukaryota</taxon>
        <taxon>Viridiplantae</taxon>
        <taxon>Streptophyta</taxon>
        <taxon>Embryophyta</taxon>
        <taxon>Tracheophyta</taxon>
        <taxon>Spermatophyta</taxon>
        <taxon>Magnoliopsida</taxon>
        <taxon>eudicotyledons</taxon>
        <taxon>Gunneridae</taxon>
        <taxon>Pentapetalae</taxon>
        <taxon>asterids</taxon>
        <taxon>lamiids</taxon>
        <taxon>Lamiales</taxon>
        <taxon>Pedaliaceae</taxon>
        <taxon>Sesamum</taxon>
    </lineage>
</organism>
<gene>
    <name evidence="1" type="ORF">Salat_1483600</name>
</gene>
<comment type="caution">
    <text evidence="1">The sequence shown here is derived from an EMBL/GenBank/DDBJ whole genome shotgun (WGS) entry which is preliminary data.</text>
</comment>
<dbReference type="EMBL" id="JACGWO010000005">
    <property type="protein sequence ID" value="KAK4427147.1"/>
    <property type="molecule type" value="Genomic_DNA"/>
</dbReference>
<dbReference type="AlphaFoldDB" id="A0AAE1YBM6"/>
<reference evidence="1" key="2">
    <citation type="journal article" date="2024" name="Plant">
        <title>Genomic evolution and insights into agronomic trait innovations of Sesamum species.</title>
        <authorList>
            <person name="Miao H."/>
            <person name="Wang L."/>
            <person name="Qu L."/>
            <person name="Liu H."/>
            <person name="Sun Y."/>
            <person name="Le M."/>
            <person name="Wang Q."/>
            <person name="Wei S."/>
            <person name="Zheng Y."/>
            <person name="Lin W."/>
            <person name="Duan Y."/>
            <person name="Cao H."/>
            <person name="Xiong S."/>
            <person name="Wang X."/>
            <person name="Wei L."/>
            <person name="Li C."/>
            <person name="Ma Q."/>
            <person name="Ju M."/>
            <person name="Zhao R."/>
            <person name="Li G."/>
            <person name="Mu C."/>
            <person name="Tian Q."/>
            <person name="Mei H."/>
            <person name="Zhang T."/>
            <person name="Gao T."/>
            <person name="Zhang H."/>
        </authorList>
    </citation>
    <scope>NUCLEOTIDE SEQUENCE</scope>
    <source>
        <strain evidence="1">3651</strain>
    </source>
</reference>
<proteinExistence type="predicted"/>
<protein>
    <submittedName>
        <fullName evidence="1">Uncharacterized protein</fullName>
    </submittedName>
</protein>
<keyword evidence="2" id="KW-1185">Reference proteome</keyword>
<dbReference type="Proteomes" id="UP001293254">
    <property type="component" value="Unassembled WGS sequence"/>
</dbReference>
<reference evidence="1" key="1">
    <citation type="submission" date="2020-06" db="EMBL/GenBank/DDBJ databases">
        <authorList>
            <person name="Li T."/>
            <person name="Hu X."/>
            <person name="Zhang T."/>
            <person name="Song X."/>
            <person name="Zhang H."/>
            <person name="Dai N."/>
            <person name="Sheng W."/>
            <person name="Hou X."/>
            <person name="Wei L."/>
        </authorList>
    </citation>
    <scope>NUCLEOTIDE SEQUENCE</scope>
    <source>
        <strain evidence="1">3651</strain>
        <tissue evidence="1">Leaf</tissue>
    </source>
</reference>
<sequence length="107" mass="12098">MRCEKTRQQLLFHVLDFCGVGRGTAAVKVLNKSQHKPAIDVYVDIALSFSSSTETTMVLSCATRVINTALSFNLSHLSDDQVPTICLISRFWNIVMDRFQYVDLTLR</sequence>